<keyword evidence="1" id="KW-0472">Membrane</keyword>
<dbReference type="InterPro" id="IPR050640">
    <property type="entry name" value="Bact_2-comp_sensor_kinase"/>
</dbReference>
<gene>
    <name evidence="3" type="ORF">SAMN04487996_1063</name>
</gene>
<dbReference type="InterPro" id="IPR010559">
    <property type="entry name" value="Sig_transdc_His_kin_internal"/>
</dbReference>
<accession>A0A1G7EAD0</accession>
<keyword evidence="4" id="KW-1185">Reference proteome</keyword>
<organism evidence="3 4">
    <name type="scientific">Dyadobacter soli</name>
    <dbReference type="NCBI Taxonomy" id="659014"/>
    <lineage>
        <taxon>Bacteria</taxon>
        <taxon>Pseudomonadati</taxon>
        <taxon>Bacteroidota</taxon>
        <taxon>Cytophagia</taxon>
        <taxon>Cytophagales</taxon>
        <taxon>Spirosomataceae</taxon>
        <taxon>Dyadobacter</taxon>
    </lineage>
</organism>
<protein>
    <submittedName>
        <fullName evidence="3">Histidine kinase</fullName>
    </submittedName>
</protein>
<feature type="domain" description="Signal transduction histidine kinase internal region" evidence="2">
    <location>
        <begin position="140"/>
        <end position="215"/>
    </location>
</feature>
<dbReference type="PANTHER" id="PTHR34220:SF7">
    <property type="entry name" value="SENSOR HISTIDINE KINASE YPDA"/>
    <property type="match status" value="1"/>
</dbReference>
<name>A0A1G7EAD0_9BACT</name>
<sequence>MGWLLYIVLVIYVSNYQGVDFVVGHPSIHIFAQAAIFYLNYCYLVPSLLPGKKLPRFLLLNVLGITMLVVVFIPAYHWLRNWYIGPSAAPFPLLYSEQFSLRSFELLLFVLIACVVRFTVDWFSFQQKTRDLENSQLKTELAFLRSQLNPHFLFNTLNSLYALAIRRSPDTPDGIMQLSQLMRYALYETNEERVNLSKELEMITNFVELQKLRLPLDFPVHFVVKGKVDQVWIEPFLMMPLIENMFKHGAEFASISVSVDACSLTLLTSNGIQLPVGNGPGGIGLDNLQRRLSHLYPGTHQFYFGKTQDHFDTHLSLTINLQS</sequence>
<keyword evidence="3" id="KW-0808">Transferase</keyword>
<dbReference type="Pfam" id="PF06580">
    <property type="entry name" value="His_kinase"/>
    <property type="match status" value="1"/>
</dbReference>
<evidence type="ECO:0000256" key="1">
    <source>
        <dbReference type="SAM" id="Phobius"/>
    </source>
</evidence>
<dbReference type="PANTHER" id="PTHR34220">
    <property type="entry name" value="SENSOR HISTIDINE KINASE YPDA"/>
    <property type="match status" value="1"/>
</dbReference>
<evidence type="ECO:0000313" key="3">
    <source>
        <dbReference type="EMBL" id="SDE60632.1"/>
    </source>
</evidence>
<feature type="transmembrane region" description="Helical" evidence="1">
    <location>
        <begin position="99"/>
        <end position="120"/>
    </location>
</feature>
<dbReference type="GO" id="GO:0000155">
    <property type="term" value="F:phosphorelay sensor kinase activity"/>
    <property type="evidence" value="ECO:0007669"/>
    <property type="project" value="InterPro"/>
</dbReference>
<keyword evidence="1" id="KW-0812">Transmembrane</keyword>
<evidence type="ECO:0000313" key="4">
    <source>
        <dbReference type="Proteomes" id="UP000198748"/>
    </source>
</evidence>
<dbReference type="AlphaFoldDB" id="A0A1G7EAD0"/>
<feature type="transmembrane region" description="Helical" evidence="1">
    <location>
        <begin position="28"/>
        <end position="45"/>
    </location>
</feature>
<evidence type="ECO:0000259" key="2">
    <source>
        <dbReference type="Pfam" id="PF06580"/>
    </source>
</evidence>
<dbReference type="STRING" id="659014.SAMN04487996_1063"/>
<dbReference type="Proteomes" id="UP000198748">
    <property type="component" value="Unassembled WGS sequence"/>
</dbReference>
<dbReference type="GO" id="GO:0016020">
    <property type="term" value="C:membrane"/>
    <property type="evidence" value="ECO:0007669"/>
    <property type="project" value="InterPro"/>
</dbReference>
<keyword evidence="3" id="KW-0418">Kinase</keyword>
<dbReference type="EMBL" id="FNAN01000006">
    <property type="protein sequence ID" value="SDE60632.1"/>
    <property type="molecule type" value="Genomic_DNA"/>
</dbReference>
<keyword evidence="1" id="KW-1133">Transmembrane helix</keyword>
<proteinExistence type="predicted"/>
<feature type="transmembrane region" description="Helical" evidence="1">
    <location>
        <begin position="57"/>
        <end position="79"/>
    </location>
</feature>
<reference evidence="4" key="1">
    <citation type="submission" date="2016-10" db="EMBL/GenBank/DDBJ databases">
        <authorList>
            <person name="Varghese N."/>
            <person name="Submissions S."/>
        </authorList>
    </citation>
    <scope>NUCLEOTIDE SEQUENCE [LARGE SCALE GENOMIC DNA]</scope>
    <source>
        <strain evidence="4">DSM 25329</strain>
    </source>
</reference>